<organism evidence="6 7">
    <name type="scientific">Actinokineospora diospyrosa</name>
    <dbReference type="NCBI Taxonomy" id="103728"/>
    <lineage>
        <taxon>Bacteria</taxon>
        <taxon>Bacillati</taxon>
        <taxon>Actinomycetota</taxon>
        <taxon>Actinomycetes</taxon>
        <taxon>Pseudonocardiales</taxon>
        <taxon>Pseudonocardiaceae</taxon>
        <taxon>Actinokineospora</taxon>
    </lineage>
</organism>
<feature type="domain" description="HTH tetR-type" evidence="5">
    <location>
        <begin position="18"/>
        <end position="78"/>
    </location>
</feature>
<dbReference type="Pfam" id="PF00440">
    <property type="entry name" value="TetR_N"/>
    <property type="match status" value="1"/>
</dbReference>
<dbReference type="InterPro" id="IPR050109">
    <property type="entry name" value="HTH-type_TetR-like_transc_reg"/>
</dbReference>
<accession>A0ABT1I886</accession>
<dbReference type="RefSeq" id="WP_253885782.1">
    <property type="nucleotide sequence ID" value="NZ_BAAAVB010000001.1"/>
</dbReference>
<evidence type="ECO:0000256" key="1">
    <source>
        <dbReference type="ARBA" id="ARBA00023015"/>
    </source>
</evidence>
<dbReference type="PANTHER" id="PTHR30055:SF234">
    <property type="entry name" value="HTH-TYPE TRANSCRIPTIONAL REGULATOR BETI"/>
    <property type="match status" value="1"/>
</dbReference>
<dbReference type="PANTHER" id="PTHR30055">
    <property type="entry name" value="HTH-TYPE TRANSCRIPTIONAL REGULATOR RUTR"/>
    <property type="match status" value="1"/>
</dbReference>
<evidence type="ECO:0000259" key="5">
    <source>
        <dbReference type="PROSITE" id="PS50977"/>
    </source>
</evidence>
<dbReference type="InterPro" id="IPR009057">
    <property type="entry name" value="Homeodomain-like_sf"/>
</dbReference>
<dbReference type="SUPFAM" id="SSF46689">
    <property type="entry name" value="Homeodomain-like"/>
    <property type="match status" value="1"/>
</dbReference>
<keyword evidence="7" id="KW-1185">Reference proteome</keyword>
<evidence type="ECO:0000256" key="4">
    <source>
        <dbReference type="PROSITE-ProRule" id="PRU00335"/>
    </source>
</evidence>
<keyword evidence="3" id="KW-0804">Transcription</keyword>
<keyword evidence="1" id="KW-0805">Transcription regulation</keyword>
<evidence type="ECO:0000256" key="2">
    <source>
        <dbReference type="ARBA" id="ARBA00023125"/>
    </source>
</evidence>
<keyword evidence="2 4" id="KW-0238">DNA-binding</keyword>
<proteinExistence type="predicted"/>
<dbReference type="Gene3D" id="1.10.10.60">
    <property type="entry name" value="Homeodomain-like"/>
    <property type="match status" value="1"/>
</dbReference>
<evidence type="ECO:0000256" key="3">
    <source>
        <dbReference type="ARBA" id="ARBA00023163"/>
    </source>
</evidence>
<comment type="caution">
    <text evidence="6">The sequence shown here is derived from an EMBL/GenBank/DDBJ whole genome shotgun (WGS) entry which is preliminary data.</text>
</comment>
<feature type="DNA-binding region" description="H-T-H motif" evidence="4">
    <location>
        <begin position="41"/>
        <end position="60"/>
    </location>
</feature>
<gene>
    <name evidence="6" type="ORF">LV75_001329</name>
</gene>
<evidence type="ECO:0000313" key="7">
    <source>
        <dbReference type="Proteomes" id="UP001205185"/>
    </source>
</evidence>
<name>A0ABT1I886_9PSEU</name>
<dbReference type="Gene3D" id="1.10.357.10">
    <property type="entry name" value="Tetracycline Repressor, domain 2"/>
    <property type="match status" value="1"/>
</dbReference>
<dbReference type="PRINTS" id="PR00455">
    <property type="entry name" value="HTHTETR"/>
</dbReference>
<dbReference type="EMBL" id="JAMTCO010000003">
    <property type="protein sequence ID" value="MCP2268842.1"/>
    <property type="molecule type" value="Genomic_DNA"/>
</dbReference>
<dbReference type="InterPro" id="IPR001647">
    <property type="entry name" value="HTH_TetR"/>
</dbReference>
<reference evidence="6 7" key="1">
    <citation type="submission" date="2022-06" db="EMBL/GenBank/DDBJ databases">
        <title>Genomic Encyclopedia of Archaeal and Bacterial Type Strains, Phase II (KMG-II): from individual species to whole genera.</title>
        <authorList>
            <person name="Goeker M."/>
        </authorList>
    </citation>
    <scope>NUCLEOTIDE SEQUENCE [LARGE SCALE GENOMIC DNA]</scope>
    <source>
        <strain evidence="6 7">DSM 44255</strain>
    </source>
</reference>
<dbReference type="Proteomes" id="UP001205185">
    <property type="component" value="Unassembled WGS sequence"/>
</dbReference>
<protein>
    <submittedName>
        <fullName evidence="6">Transcriptional regulator, TetR family</fullName>
    </submittedName>
</protein>
<sequence length="219" mass="23932">MYAGFVDDQPGLRERKKEATRRKLSAAALTLMEAHGFDDASCAAIAEAADVSKKTLFNYFALKADLVLELATRPHVYEAAAAVRAREPGETPHSALRAYLLTALAERRPVTGLSDHPDVLRLNRVVRDNPALADRAAQYREESRRLLAEALIEEGSPELTARLVATQVHGTHEVLIAENTRRVMAGESPDAIYPDAVAATNQAYDLLAHGLGDLLRRQA</sequence>
<evidence type="ECO:0000313" key="6">
    <source>
        <dbReference type="EMBL" id="MCP2268842.1"/>
    </source>
</evidence>
<dbReference type="PROSITE" id="PS50977">
    <property type="entry name" value="HTH_TETR_2"/>
    <property type="match status" value="1"/>
</dbReference>